<evidence type="ECO:0000259" key="9">
    <source>
        <dbReference type="Pfam" id="PF13603"/>
    </source>
</evidence>
<dbReference type="PANTHER" id="PTHR43740">
    <property type="entry name" value="LEUCYL-TRNA SYNTHETASE"/>
    <property type="match status" value="1"/>
</dbReference>
<evidence type="ECO:0000256" key="7">
    <source>
        <dbReference type="ARBA" id="ARBA00023146"/>
    </source>
</evidence>
<keyword evidence="7" id="KW-0030">Aminoacyl-tRNA synthetase</keyword>
<dbReference type="GO" id="GO:0005524">
    <property type="term" value="F:ATP binding"/>
    <property type="evidence" value="ECO:0007669"/>
    <property type="project" value="UniProtKB-KW"/>
</dbReference>
<evidence type="ECO:0000256" key="1">
    <source>
        <dbReference type="ARBA" id="ARBA00005594"/>
    </source>
</evidence>
<organism evidence="10 11">
    <name type="scientific">Rubus argutus</name>
    <name type="common">Southern blackberry</name>
    <dbReference type="NCBI Taxonomy" id="59490"/>
    <lineage>
        <taxon>Eukaryota</taxon>
        <taxon>Viridiplantae</taxon>
        <taxon>Streptophyta</taxon>
        <taxon>Embryophyta</taxon>
        <taxon>Tracheophyta</taxon>
        <taxon>Spermatophyta</taxon>
        <taxon>Magnoliopsida</taxon>
        <taxon>eudicotyledons</taxon>
        <taxon>Gunneridae</taxon>
        <taxon>Pentapetalae</taxon>
        <taxon>rosids</taxon>
        <taxon>fabids</taxon>
        <taxon>Rosales</taxon>
        <taxon>Rosaceae</taxon>
        <taxon>Rosoideae</taxon>
        <taxon>Rosoideae incertae sedis</taxon>
        <taxon>Rubus</taxon>
    </lineage>
</organism>
<feature type="domain" description="Aminoacyl-tRNA synthetase class Ia" evidence="8">
    <location>
        <begin position="150"/>
        <end position="218"/>
    </location>
</feature>
<dbReference type="InterPro" id="IPR014729">
    <property type="entry name" value="Rossmann-like_a/b/a_fold"/>
</dbReference>
<name>A0AAW1XGF1_RUBAR</name>
<dbReference type="PANTHER" id="PTHR43740:SF2">
    <property type="entry name" value="LEUCINE--TRNA LIGASE, MITOCHONDRIAL"/>
    <property type="match status" value="1"/>
</dbReference>
<evidence type="ECO:0000256" key="4">
    <source>
        <dbReference type="ARBA" id="ARBA00022741"/>
    </source>
</evidence>
<comment type="similarity">
    <text evidence="1">Belongs to the class-I aminoacyl-tRNA synthetase family.</text>
</comment>
<dbReference type="GO" id="GO:0006429">
    <property type="term" value="P:leucyl-tRNA aminoacylation"/>
    <property type="evidence" value="ECO:0007669"/>
    <property type="project" value="InterPro"/>
</dbReference>
<dbReference type="PRINTS" id="PR00985">
    <property type="entry name" value="TRNASYNTHLEU"/>
</dbReference>
<evidence type="ECO:0000256" key="2">
    <source>
        <dbReference type="ARBA" id="ARBA00013164"/>
    </source>
</evidence>
<dbReference type="SUPFAM" id="SSF50677">
    <property type="entry name" value="ValRS/IleRS/LeuRS editing domain"/>
    <property type="match status" value="1"/>
</dbReference>
<keyword evidence="4" id="KW-0547">Nucleotide-binding</keyword>
<protein>
    <recommendedName>
        <fullName evidence="2">leucine--tRNA ligase</fullName>
        <ecNumber evidence="2">6.1.1.4</ecNumber>
    </recommendedName>
</protein>
<dbReference type="EMBL" id="JBEDUW010000003">
    <property type="protein sequence ID" value="KAK9935978.1"/>
    <property type="molecule type" value="Genomic_DNA"/>
</dbReference>
<evidence type="ECO:0000313" key="10">
    <source>
        <dbReference type="EMBL" id="KAK9935978.1"/>
    </source>
</evidence>
<dbReference type="InterPro" id="IPR002302">
    <property type="entry name" value="Leu-tRNA-ligase"/>
</dbReference>
<dbReference type="InterPro" id="IPR002300">
    <property type="entry name" value="aa-tRNA-synth_Ia"/>
</dbReference>
<dbReference type="SUPFAM" id="SSF52374">
    <property type="entry name" value="Nucleotidylyl transferase"/>
    <property type="match status" value="1"/>
</dbReference>
<dbReference type="Gene3D" id="1.10.730.10">
    <property type="entry name" value="Isoleucyl-tRNA Synthetase, Domain 1"/>
    <property type="match status" value="1"/>
</dbReference>
<reference evidence="10 11" key="1">
    <citation type="journal article" date="2023" name="G3 (Bethesda)">
        <title>A chromosome-length genome assembly and annotation of blackberry (Rubus argutus, cv. 'Hillquist').</title>
        <authorList>
            <person name="Bruna T."/>
            <person name="Aryal R."/>
            <person name="Dudchenko O."/>
            <person name="Sargent D.J."/>
            <person name="Mead D."/>
            <person name="Buti M."/>
            <person name="Cavallini A."/>
            <person name="Hytonen T."/>
            <person name="Andres J."/>
            <person name="Pham M."/>
            <person name="Weisz D."/>
            <person name="Mascagni F."/>
            <person name="Usai G."/>
            <person name="Natali L."/>
            <person name="Bassil N."/>
            <person name="Fernandez G.E."/>
            <person name="Lomsadze A."/>
            <person name="Armour M."/>
            <person name="Olukolu B."/>
            <person name="Poorten T."/>
            <person name="Britton C."/>
            <person name="Davik J."/>
            <person name="Ashrafi H."/>
            <person name="Aiden E.L."/>
            <person name="Borodovsky M."/>
            <person name="Worthington M."/>
        </authorList>
    </citation>
    <scope>NUCLEOTIDE SEQUENCE [LARGE SCALE GENOMIC DNA]</scope>
    <source>
        <strain evidence="10">PI 553951</strain>
    </source>
</reference>
<dbReference type="InterPro" id="IPR025709">
    <property type="entry name" value="Leu_tRNA-synth_edit"/>
</dbReference>
<gene>
    <name evidence="10" type="ORF">M0R45_012845</name>
</gene>
<evidence type="ECO:0000259" key="8">
    <source>
        <dbReference type="Pfam" id="PF00133"/>
    </source>
</evidence>
<feature type="domain" description="Leucyl-tRNA synthetase editing" evidence="9">
    <location>
        <begin position="247"/>
        <end position="368"/>
    </location>
</feature>
<dbReference type="GO" id="GO:0002161">
    <property type="term" value="F:aminoacyl-tRNA deacylase activity"/>
    <property type="evidence" value="ECO:0007669"/>
    <property type="project" value="InterPro"/>
</dbReference>
<dbReference type="Pfam" id="PF13603">
    <property type="entry name" value="tRNA-synt_1_2"/>
    <property type="match status" value="1"/>
</dbReference>
<dbReference type="FunFam" id="1.10.730.10:FF:000012">
    <property type="entry name" value="Leucine--tRNA ligase"/>
    <property type="match status" value="1"/>
</dbReference>
<dbReference type="EC" id="6.1.1.4" evidence="2"/>
<dbReference type="Gene3D" id="3.40.50.620">
    <property type="entry name" value="HUPs"/>
    <property type="match status" value="1"/>
</dbReference>
<dbReference type="InterPro" id="IPR009008">
    <property type="entry name" value="Val/Leu/Ile-tRNA-synth_edit"/>
</dbReference>
<keyword evidence="5" id="KW-0067">ATP-binding</keyword>
<comment type="caution">
    <text evidence="10">The sequence shown here is derived from an EMBL/GenBank/DDBJ whole genome shotgun (WGS) entry which is preliminary data.</text>
</comment>
<dbReference type="Gene3D" id="3.90.740.10">
    <property type="entry name" value="Valyl/Leucyl/Isoleucyl-tRNA synthetase, editing domain"/>
    <property type="match status" value="1"/>
</dbReference>
<dbReference type="Pfam" id="PF00133">
    <property type="entry name" value="tRNA-synt_1"/>
    <property type="match status" value="1"/>
</dbReference>
<evidence type="ECO:0000313" key="11">
    <source>
        <dbReference type="Proteomes" id="UP001457282"/>
    </source>
</evidence>
<dbReference type="GO" id="GO:0005829">
    <property type="term" value="C:cytosol"/>
    <property type="evidence" value="ECO:0007669"/>
    <property type="project" value="TreeGrafter"/>
</dbReference>
<keyword evidence="11" id="KW-1185">Reference proteome</keyword>
<proteinExistence type="inferred from homology"/>
<dbReference type="AlphaFoldDB" id="A0AAW1XGF1"/>
<evidence type="ECO:0000256" key="5">
    <source>
        <dbReference type="ARBA" id="ARBA00022840"/>
    </source>
</evidence>
<accession>A0AAW1XGF1</accession>
<keyword evidence="6" id="KW-0648">Protein biosynthesis</keyword>
<keyword evidence="3" id="KW-0436">Ligase</keyword>
<sequence>MNSSHTQLGFQFQALVQPRLSFGSLVFPSEPLGSFSPRLYKYSFKRCVSIRSSADVAEQKPKRQLAVKRAYPFHEIEPKWQRFWEEDGTFRTPDEVDMSKPKYYVLDMFPYPSGAGATMCYTPMGWDAFGLPAEQYAIETGTHPKITTLKNIDRFRSQLKSLGFSYDWDREISTTEPEYYKWTQWIFLQLLKRGLAYQAEVPVNWCPALGTVLANEEVIDGLSERGGSSSYKEREKVWRSTLILPSRKSDLERTELQKEKTGVFSGCYAKNPVNGEAIPIWVADYVLGSYGTGAIMAVPAHDTRDYDFASKYDIPIRWVVMPHDKNLIGSGKAYSGEGNVINSSNTTLGLDINSLSSKEAASKVIEWAEKTGNGKKKVNYKLRDWLLLGNVIGGNLFQRTTTCKSSFLGQN</sequence>
<evidence type="ECO:0000256" key="3">
    <source>
        <dbReference type="ARBA" id="ARBA00022598"/>
    </source>
</evidence>
<dbReference type="GO" id="GO:0004823">
    <property type="term" value="F:leucine-tRNA ligase activity"/>
    <property type="evidence" value="ECO:0007669"/>
    <property type="project" value="UniProtKB-EC"/>
</dbReference>
<dbReference type="Proteomes" id="UP001457282">
    <property type="component" value="Unassembled WGS sequence"/>
</dbReference>
<evidence type="ECO:0000256" key="6">
    <source>
        <dbReference type="ARBA" id="ARBA00022917"/>
    </source>
</evidence>